<sequence>MPGRATAMMSLNLARSLAQMNLASKRALPGFVNTSLRAYAPSLAASVMSRTLTSTARAQADVITDATSALSTSKPKRSRSSASTGSATADAVKKGAQKVKKAVKPKAKKAAKPKKPKVVKAKKPKVVKPKKLKSALQPPKPPGGPLTIFVAENLKGELAQTPTSSASGKHSVQDIRQAFARVAERYKSLSSSEQAALASRAAEARTAYESQLSEFRSSLTPEMIRQENKVRFQQRKGGKRIGNLRDPDAPKRPSTAFFLFLTRGRNDPSSVGLQSLPGKTTEQTVVLAGRWKEMSDAEKEPYVSDALRLREEYKQASARYESSLQHA</sequence>
<evidence type="ECO:0000256" key="2">
    <source>
        <dbReference type="PROSITE-ProRule" id="PRU00267"/>
    </source>
</evidence>
<dbReference type="SUPFAM" id="SSF47095">
    <property type="entry name" value="HMG-box"/>
    <property type="match status" value="2"/>
</dbReference>
<evidence type="ECO:0000313" key="5">
    <source>
        <dbReference type="EMBL" id="GAA98989.1"/>
    </source>
</evidence>
<dbReference type="OrthoDB" id="5550281at2759"/>
<dbReference type="eggNOG" id="KOG0381">
    <property type="taxonomic scope" value="Eukaryota"/>
</dbReference>
<dbReference type="PROSITE" id="PS50118">
    <property type="entry name" value="HMG_BOX_2"/>
    <property type="match status" value="2"/>
</dbReference>
<feature type="compositionally biased region" description="Basic residues" evidence="3">
    <location>
        <begin position="95"/>
        <end position="133"/>
    </location>
</feature>
<organism evidence="5 6">
    <name type="scientific">Mixia osmundae (strain CBS 9802 / IAM 14324 / JCM 22182 / KY 12970)</name>
    <dbReference type="NCBI Taxonomy" id="764103"/>
    <lineage>
        <taxon>Eukaryota</taxon>
        <taxon>Fungi</taxon>
        <taxon>Dikarya</taxon>
        <taxon>Basidiomycota</taxon>
        <taxon>Pucciniomycotina</taxon>
        <taxon>Mixiomycetes</taxon>
        <taxon>Mixiales</taxon>
        <taxon>Mixiaceae</taxon>
        <taxon>Mixia</taxon>
    </lineage>
</organism>
<dbReference type="Pfam" id="PF00505">
    <property type="entry name" value="HMG_box"/>
    <property type="match status" value="1"/>
</dbReference>
<keyword evidence="6" id="KW-1185">Reference proteome</keyword>
<dbReference type="InterPro" id="IPR036910">
    <property type="entry name" value="HMG_box_dom_sf"/>
</dbReference>
<name>G7E829_MIXOS</name>
<dbReference type="Proteomes" id="UP000009131">
    <property type="component" value="Unassembled WGS sequence"/>
</dbReference>
<feature type="region of interest" description="Disordered" evidence="3">
    <location>
        <begin position="67"/>
        <end position="144"/>
    </location>
</feature>
<keyword evidence="1 2" id="KW-0238">DNA-binding</keyword>
<protein>
    <recommendedName>
        <fullName evidence="4">HMG box domain-containing protein</fullName>
    </recommendedName>
</protein>
<feature type="DNA-binding region" description="HMG box" evidence="2">
    <location>
        <begin position="250"/>
        <end position="321"/>
    </location>
</feature>
<dbReference type="GO" id="GO:0003677">
    <property type="term" value="F:DNA binding"/>
    <property type="evidence" value="ECO:0007669"/>
    <property type="project" value="UniProtKB-UniRule"/>
</dbReference>
<proteinExistence type="predicted"/>
<accession>G7E829</accession>
<comment type="caution">
    <text evidence="5">The sequence shown here is derived from an EMBL/GenBank/DDBJ whole genome shotgun (WGS) entry which is preliminary data.</text>
</comment>
<evidence type="ECO:0000256" key="3">
    <source>
        <dbReference type="SAM" id="MobiDB-lite"/>
    </source>
</evidence>
<reference evidence="5 6" key="2">
    <citation type="journal article" date="2012" name="Open Biol.">
        <title>Characteristics of nucleosomes and linker DNA regions on the genome of the basidiomycete Mixia osmundae revealed by mono- and dinucleosome mapping.</title>
        <authorList>
            <person name="Nishida H."/>
            <person name="Kondo S."/>
            <person name="Matsumoto T."/>
            <person name="Suzuki Y."/>
            <person name="Yoshikawa H."/>
            <person name="Taylor T.D."/>
            <person name="Sugiyama J."/>
        </authorList>
    </citation>
    <scope>NUCLEOTIDE SEQUENCE [LARGE SCALE GENOMIC DNA]</scope>
    <source>
        <strain evidence="6">CBS 9802 / IAM 14324 / JCM 22182 / KY 12970</strain>
    </source>
</reference>
<evidence type="ECO:0000259" key="4">
    <source>
        <dbReference type="PROSITE" id="PS50118"/>
    </source>
</evidence>
<feature type="DNA-binding region" description="HMG box" evidence="2">
    <location>
        <begin position="139"/>
        <end position="216"/>
    </location>
</feature>
<dbReference type="InterPro" id="IPR009071">
    <property type="entry name" value="HMG_box_dom"/>
</dbReference>
<feature type="domain" description="HMG box" evidence="4">
    <location>
        <begin position="139"/>
        <end position="216"/>
    </location>
</feature>
<dbReference type="PANTHER" id="PTHR48112">
    <property type="entry name" value="HIGH MOBILITY GROUP PROTEIN DSP1"/>
    <property type="match status" value="1"/>
</dbReference>
<dbReference type="InParanoid" id="G7E829"/>
<dbReference type="SMART" id="SM00398">
    <property type="entry name" value="HMG"/>
    <property type="match status" value="2"/>
</dbReference>
<feature type="domain" description="HMG box" evidence="4">
    <location>
        <begin position="250"/>
        <end position="321"/>
    </location>
</feature>
<reference evidence="5 6" key="1">
    <citation type="journal article" date="2011" name="J. Gen. Appl. Microbiol.">
        <title>Draft genome sequencing of the enigmatic basidiomycete Mixia osmundae.</title>
        <authorList>
            <person name="Nishida H."/>
            <person name="Nagatsuka Y."/>
            <person name="Sugiyama J."/>
        </authorList>
    </citation>
    <scope>NUCLEOTIDE SEQUENCE [LARGE SCALE GENOMIC DNA]</scope>
    <source>
        <strain evidence="6">CBS 9802 / IAM 14324 / JCM 22182 / KY 12970</strain>
    </source>
</reference>
<gene>
    <name evidence="5" type="primary">Mo05678</name>
    <name evidence="5" type="ORF">E5Q_05678</name>
</gene>
<keyword evidence="2" id="KW-0539">Nucleus</keyword>
<dbReference type="EMBL" id="BABT02000165">
    <property type="protein sequence ID" value="GAA98989.1"/>
    <property type="molecule type" value="Genomic_DNA"/>
</dbReference>
<dbReference type="STRING" id="764103.G7E829"/>
<dbReference type="HOGENOM" id="CLU_850166_0_0_1"/>
<evidence type="ECO:0000256" key="1">
    <source>
        <dbReference type="ARBA" id="ARBA00023125"/>
    </source>
</evidence>
<dbReference type="Gene3D" id="1.10.30.10">
    <property type="entry name" value="High mobility group box domain"/>
    <property type="match status" value="2"/>
</dbReference>
<evidence type="ECO:0000313" key="6">
    <source>
        <dbReference type="Proteomes" id="UP000009131"/>
    </source>
</evidence>
<dbReference type="PANTHER" id="PTHR48112:SF22">
    <property type="entry name" value="MITOCHONDRIAL TRANSCRIPTION FACTOR A, ISOFORM B"/>
    <property type="match status" value="1"/>
</dbReference>
<dbReference type="GO" id="GO:0005634">
    <property type="term" value="C:nucleus"/>
    <property type="evidence" value="ECO:0007669"/>
    <property type="project" value="UniProtKB-UniRule"/>
</dbReference>
<dbReference type="AlphaFoldDB" id="G7E829"/>
<feature type="compositionally biased region" description="Low complexity" evidence="3">
    <location>
        <begin position="80"/>
        <end position="90"/>
    </location>
</feature>
<dbReference type="FunCoup" id="G7E829">
    <property type="interactions" value="2"/>
</dbReference>
<dbReference type="InterPro" id="IPR050342">
    <property type="entry name" value="HMGB"/>
</dbReference>